<keyword evidence="2" id="KW-1185">Reference proteome</keyword>
<comment type="caution">
    <text evidence="1">The sequence shown here is derived from an EMBL/GenBank/DDBJ whole genome shotgun (WGS) entry which is preliminary data.</text>
</comment>
<dbReference type="EMBL" id="MU629437">
    <property type="protein sequence ID" value="KAJ1257208.1"/>
    <property type="molecule type" value="Genomic_DNA"/>
</dbReference>
<accession>A0A9W7XEM4</accession>
<proteinExistence type="predicted"/>
<dbReference type="AlphaFoldDB" id="A0A9W7XEM4"/>
<name>A0A9W7XEM4_9POAL</name>
<organism evidence="1 2">
    <name type="scientific">Paspalum vaginatum</name>
    <name type="common">seashore paspalum</name>
    <dbReference type="NCBI Taxonomy" id="158149"/>
    <lineage>
        <taxon>Eukaryota</taxon>
        <taxon>Viridiplantae</taxon>
        <taxon>Streptophyta</taxon>
        <taxon>Embryophyta</taxon>
        <taxon>Tracheophyta</taxon>
        <taxon>Spermatophyta</taxon>
        <taxon>Magnoliopsida</taxon>
        <taxon>Liliopsida</taxon>
        <taxon>Poales</taxon>
        <taxon>Poaceae</taxon>
        <taxon>PACMAD clade</taxon>
        <taxon>Panicoideae</taxon>
        <taxon>Andropogonodae</taxon>
        <taxon>Paspaleae</taxon>
        <taxon>Paspalinae</taxon>
        <taxon>Paspalum</taxon>
    </lineage>
</organism>
<sequence>MTVLEGAIRRDCLSSDFETSECLNSKHIASLAAAPSMPSLAAPPCLLVFWVEGRMALRSLHD</sequence>
<reference evidence="1 2" key="1">
    <citation type="submission" date="2022-10" db="EMBL/GenBank/DDBJ databases">
        <title>WGS assembly of Paspalum vaginatum 540-79.</title>
        <authorList>
            <person name="Sun G."/>
            <person name="Wase N."/>
            <person name="Shu S."/>
            <person name="Jenkins J."/>
            <person name="Zhou B."/>
            <person name="Torres-Rodriguez J."/>
            <person name="Chen C."/>
            <person name="Sandor L."/>
            <person name="Plott C."/>
            <person name="Yoshinga Y."/>
            <person name="Daum C."/>
            <person name="Qi P."/>
            <person name="Barry K."/>
            <person name="Lipzen A."/>
            <person name="Berry L."/>
            <person name="Pedersen C."/>
            <person name="Gottilla T."/>
            <person name="Foltz A."/>
            <person name="Yu H."/>
            <person name="O'Malley R."/>
            <person name="Zhang C."/>
            <person name="Devos K."/>
            <person name="Sigmon B."/>
            <person name="Yu B."/>
            <person name="Obata T."/>
            <person name="Schmutz J."/>
            <person name="Schnable J."/>
        </authorList>
    </citation>
    <scope>NUCLEOTIDE SEQUENCE [LARGE SCALE GENOMIC DNA]</scope>
    <source>
        <strain evidence="2">cv. 540-79</strain>
    </source>
</reference>
<evidence type="ECO:0000313" key="1">
    <source>
        <dbReference type="EMBL" id="KAJ1257208.1"/>
    </source>
</evidence>
<protein>
    <submittedName>
        <fullName evidence="1">Uncharacterized protein</fullName>
    </submittedName>
</protein>
<evidence type="ECO:0000313" key="2">
    <source>
        <dbReference type="Proteomes" id="UP001164776"/>
    </source>
</evidence>
<dbReference type="Proteomes" id="UP001164776">
    <property type="component" value="Unassembled WGS sequence"/>
</dbReference>
<gene>
    <name evidence="1" type="ORF">BS78_K178900</name>
</gene>